<dbReference type="InterPro" id="IPR036291">
    <property type="entry name" value="NAD(P)-bd_dom_sf"/>
</dbReference>
<dbReference type="Pfam" id="PF03435">
    <property type="entry name" value="Sacchrp_dh_NADP"/>
    <property type="match status" value="1"/>
</dbReference>
<organism evidence="2 3">
    <name type="scientific">Ralstonia solanacearum</name>
    <name type="common">Pseudomonas solanacearum</name>
    <dbReference type="NCBI Taxonomy" id="305"/>
    <lineage>
        <taxon>Bacteria</taxon>
        <taxon>Pseudomonadati</taxon>
        <taxon>Pseudomonadota</taxon>
        <taxon>Betaproteobacteria</taxon>
        <taxon>Burkholderiales</taxon>
        <taxon>Burkholderiaceae</taxon>
        <taxon>Ralstonia</taxon>
        <taxon>Ralstonia solanacearum species complex</taxon>
    </lineage>
</organism>
<dbReference type="SUPFAM" id="SSF51735">
    <property type="entry name" value="NAD(P)-binding Rossmann-fold domains"/>
    <property type="match status" value="1"/>
</dbReference>
<dbReference type="Gene3D" id="3.40.50.720">
    <property type="entry name" value="NAD(P)-binding Rossmann-like Domain"/>
    <property type="match status" value="1"/>
</dbReference>
<dbReference type="RefSeq" id="WP_184850364.1">
    <property type="nucleotide sequence ID" value="NZ_JABZEH010000001.1"/>
</dbReference>
<evidence type="ECO:0000313" key="3">
    <source>
        <dbReference type="Proteomes" id="UP001143674"/>
    </source>
</evidence>
<dbReference type="EMBL" id="JAIVEX010000005">
    <property type="protein sequence ID" value="MDB0522235.1"/>
    <property type="molecule type" value="Genomic_DNA"/>
</dbReference>
<protein>
    <submittedName>
        <fullName evidence="2">Saccharopine dehydrogenase NADP-binding domain-containing protein</fullName>
    </submittedName>
</protein>
<dbReference type="InterPro" id="IPR005097">
    <property type="entry name" value="Sacchrp_dh_NADP-bd"/>
</dbReference>
<dbReference type="PANTHER" id="PTHR43796">
    <property type="entry name" value="CARBOXYNORSPERMIDINE SYNTHASE"/>
    <property type="match status" value="1"/>
</dbReference>
<proteinExistence type="predicted"/>
<dbReference type="Proteomes" id="UP001143674">
    <property type="component" value="Unassembled WGS sequence"/>
</dbReference>
<comment type="caution">
    <text evidence="2">The sequence shown here is derived from an EMBL/GenBank/DDBJ whole genome shotgun (WGS) entry which is preliminary data.</text>
</comment>
<dbReference type="AlphaFoldDB" id="A0AAE3NH98"/>
<reference evidence="2" key="1">
    <citation type="submission" date="2021-09" db="EMBL/GenBank/DDBJ databases">
        <title>Genomic analysis of Ralstonia spp.</title>
        <authorList>
            <person name="Aburjaile F."/>
            <person name="Ariute J.C."/>
            <person name="Pais A.K.L."/>
            <person name="Albuquerque G.M.R."/>
            <person name="Silva A.M.F."/>
            <person name="Brenig B."/>
            <person name="Azevedo V."/>
            <person name="Matiuzzi M."/>
            <person name="Ramos R."/>
            <person name="Goes-Neto A."/>
            <person name="Soares S."/>
            <person name="Iseppon A.M.B."/>
            <person name="Souza E."/>
            <person name="Gama M."/>
        </authorList>
    </citation>
    <scope>NUCLEOTIDE SEQUENCE</scope>
    <source>
        <strain evidence="2">B4</strain>
    </source>
</reference>
<gene>
    <name evidence="2" type="ORF">LBW55_11515</name>
</gene>
<evidence type="ECO:0000259" key="1">
    <source>
        <dbReference type="Pfam" id="PF03435"/>
    </source>
</evidence>
<evidence type="ECO:0000313" key="2">
    <source>
        <dbReference type="EMBL" id="MDB0522235.1"/>
    </source>
</evidence>
<feature type="domain" description="Saccharopine dehydrogenase NADP binding" evidence="1">
    <location>
        <begin position="11"/>
        <end position="138"/>
    </location>
</feature>
<sequence length="375" mass="39880">MPTHSGSGKHVVVIGGYGFFGGRLVRRLAAHEALTITVAGRSLTRATALVETLRPTARARLQAAALDAHADTLTRQLRTLAPGMLIHTSGPFQGQDYRVAQACIAAGVHYIDLADGRTFVQDIATLDAAARQAGVLVVSGASSVPALSGAAADHLAQGLATVDTIDIGISPGNRTERGLSTVQAILSYCGKPLPSAHEPVFGWRGTWRHRYPAPVGARLMSPCDVPDLTLLPTRYPGTPRVRFGAGLELRLLHRGMNLMSALAKAGLVRDWSRHARWLKAVSEWLLPFGTDAGAMHVRVEGRDGGNQAQTRLWHLVAARGDGPYVPTLAAAALVRRWLEGTLPQHGALPCIGLLTLADFARETEGLAITMQDTPA</sequence>
<accession>A0AAE3NH98</accession>
<dbReference type="PANTHER" id="PTHR43796:SF2">
    <property type="entry name" value="CARBOXYNORSPERMIDINE SYNTHASE"/>
    <property type="match status" value="1"/>
</dbReference>
<name>A0AAE3NH98_RALSL</name>